<keyword evidence="9" id="KW-0539">Nucleus</keyword>
<dbReference type="PANTHER" id="PTHR21330:SF1">
    <property type="entry name" value="E3 SUMO-PROTEIN LIGASE NSE2"/>
    <property type="match status" value="1"/>
</dbReference>
<comment type="pathway">
    <text evidence="2">Protein modification; protein sumoylation.</text>
</comment>
<dbReference type="Gene3D" id="3.30.40.10">
    <property type="entry name" value="Zinc/RING finger domain, C3HC4 (zinc finger)"/>
    <property type="match status" value="1"/>
</dbReference>
<evidence type="ECO:0000256" key="7">
    <source>
        <dbReference type="ARBA" id="ARBA00022786"/>
    </source>
</evidence>
<evidence type="ECO:0000313" key="13">
    <source>
        <dbReference type="Proteomes" id="UP000695562"/>
    </source>
</evidence>
<keyword evidence="7" id="KW-0833">Ubl conjugation pathway</keyword>
<comment type="similarity">
    <text evidence="3">Belongs to the NSE2 family.</text>
</comment>
<dbReference type="GO" id="GO:0000724">
    <property type="term" value="P:double-strand break repair via homologous recombination"/>
    <property type="evidence" value="ECO:0007669"/>
    <property type="project" value="InterPro"/>
</dbReference>
<evidence type="ECO:0000256" key="2">
    <source>
        <dbReference type="ARBA" id="ARBA00004718"/>
    </source>
</evidence>
<dbReference type="GO" id="GO:0061665">
    <property type="term" value="F:SUMO ligase activity"/>
    <property type="evidence" value="ECO:0007669"/>
    <property type="project" value="TreeGrafter"/>
</dbReference>
<evidence type="ECO:0000259" key="11">
    <source>
        <dbReference type="PROSITE" id="PS51044"/>
    </source>
</evidence>
<dbReference type="GO" id="GO:0008270">
    <property type="term" value="F:zinc ion binding"/>
    <property type="evidence" value="ECO:0007669"/>
    <property type="project" value="UniProtKB-KW"/>
</dbReference>
<protein>
    <recommendedName>
        <fullName evidence="11">SP-RING-type domain-containing protein</fullName>
    </recommendedName>
</protein>
<dbReference type="SUPFAM" id="SSF57850">
    <property type="entry name" value="RING/U-box"/>
    <property type="match status" value="1"/>
</dbReference>
<dbReference type="CDD" id="cd16651">
    <property type="entry name" value="SPL-RING_NSE2"/>
    <property type="match status" value="1"/>
</dbReference>
<evidence type="ECO:0000256" key="4">
    <source>
        <dbReference type="ARBA" id="ARBA00022679"/>
    </source>
</evidence>
<sequence length="250" mass="28546">MSNLQMDSLPQVQDLDRMQKNYAKIQQLIDSHMFNIHQAALSLATENEQSELFKDLDKSYLTCLGLKDFLSKHDGDINKLKNEVAKATQSSQSSQFSQRIGTPDLAADFFKHENMLKNLNTTPYEKTQKFKDYRLSIWNANHSEPMDNPGDEDEDLVIASQTFDINCPISKKILEDPVRSKDCNHVFSKVHIYALLSQNRGGMLCPVAGCSKRVDASKLELSAEHVEMVKRELRRRKAEKPKEVQDITDV</sequence>
<organism evidence="12 13">
    <name type="scientific">Polysphondylium violaceum</name>
    <dbReference type="NCBI Taxonomy" id="133409"/>
    <lineage>
        <taxon>Eukaryota</taxon>
        <taxon>Amoebozoa</taxon>
        <taxon>Evosea</taxon>
        <taxon>Eumycetozoa</taxon>
        <taxon>Dictyostelia</taxon>
        <taxon>Dictyosteliales</taxon>
        <taxon>Dictyosteliaceae</taxon>
        <taxon>Polysphondylium</taxon>
    </lineage>
</organism>
<dbReference type="Proteomes" id="UP000695562">
    <property type="component" value="Unassembled WGS sequence"/>
</dbReference>
<feature type="domain" description="SP-RING-type" evidence="11">
    <location>
        <begin position="152"/>
        <end position="238"/>
    </location>
</feature>
<accession>A0A8J4PXZ0</accession>
<dbReference type="PROSITE" id="PS51044">
    <property type="entry name" value="ZF_SP_RING"/>
    <property type="match status" value="1"/>
</dbReference>
<evidence type="ECO:0000256" key="10">
    <source>
        <dbReference type="PROSITE-ProRule" id="PRU00452"/>
    </source>
</evidence>
<comment type="subcellular location">
    <subcellularLocation>
        <location evidence="1">Nucleus</location>
    </subcellularLocation>
</comment>
<proteinExistence type="inferred from homology"/>
<keyword evidence="13" id="KW-1185">Reference proteome</keyword>
<gene>
    <name evidence="12" type="ORF">CYY_002769</name>
</gene>
<dbReference type="Pfam" id="PF11789">
    <property type="entry name" value="zf-Nse"/>
    <property type="match status" value="1"/>
</dbReference>
<keyword evidence="6 10" id="KW-0863">Zinc-finger</keyword>
<dbReference type="UniPathway" id="UPA00886"/>
<dbReference type="EMBL" id="AJWJ01000080">
    <property type="protein sequence ID" value="KAF2075921.1"/>
    <property type="molecule type" value="Genomic_DNA"/>
</dbReference>
<keyword evidence="5" id="KW-0479">Metal-binding</keyword>
<evidence type="ECO:0000256" key="6">
    <source>
        <dbReference type="ARBA" id="ARBA00022771"/>
    </source>
</evidence>
<keyword evidence="4" id="KW-0808">Transferase</keyword>
<keyword evidence="8" id="KW-0862">Zinc</keyword>
<dbReference type="InterPro" id="IPR013083">
    <property type="entry name" value="Znf_RING/FYVE/PHD"/>
</dbReference>
<dbReference type="OrthoDB" id="26899at2759"/>
<evidence type="ECO:0000256" key="8">
    <source>
        <dbReference type="ARBA" id="ARBA00022833"/>
    </source>
</evidence>
<dbReference type="InterPro" id="IPR004181">
    <property type="entry name" value="Znf_MIZ"/>
</dbReference>
<dbReference type="GO" id="GO:0016925">
    <property type="term" value="P:protein sumoylation"/>
    <property type="evidence" value="ECO:0007669"/>
    <property type="project" value="UniProtKB-UniPathway"/>
</dbReference>
<dbReference type="PANTHER" id="PTHR21330">
    <property type="entry name" value="E3 SUMO-PROTEIN LIGASE NSE2"/>
    <property type="match status" value="1"/>
</dbReference>
<comment type="caution">
    <text evidence="12">The sequence shown here is derived from an EMBL/GenBank/DDBJ whole genome shotgun (WGS) entry which is preliminary data.</text>
</comment>
<evidence type="ECO:0000313" key="12">
    <source>
        <dbReference type="EMBL" id="KAF2075921.1"/>
    </source>
</evidence>
<dbReference type="AlphaFoldDB" id="A0A8J4PXZ0"/>
<dbReference type="InterPro" id="IPR026846">
    <property type="entry name" value="Nse2(Mms21)"/>
</dbReference>
<dbReference type="GO" id="GO:0030915">
    <property type="term" value="C:Smc5-Smc6 complex"/>
    <property type="evidence" value="ECO:0007669"/>
    <property type="project" value="InterPro"/>
</dbReference>
<reference evidence="12" key="1">
    <citation type="submission" date="2020-01" db="EMBL/GenBank/DDBJ databases">
        <title>Development of genomics and gene disruption for Polysphondylium violaceum indicates a role for the polyketide synthase stlB in stalk morphogenesis.</title>
        <authorList>
            <person name="Narita B."/>
            <person name="Kawabe Y."/>
            <person name="Kin K."/>
            <person name="Saito T."/>
            <person name="Gibbs R."/>
            <person name="Kuspa A."/>
            <person name="Muzny D."/>
            <person name="Queller D."/>
            <person name="Richards S."/>
            <person name="Strassman J."/>
            <person name="Sucgang R."/>
            <person name="Worley K."/>
            <person name="Schaap P."/>
        </authorList>
    </citation>
    <scope>NUCLEOTIDE SEQUENCE</scope>
    <source>
        <strain evidence="12">QSvi11</strain>
    </source>
</reference>
<dbReference type="Gene3D" id="1.20.120.1010">
    <property type="match status" value="1"/>
</dbReference>
<evidence type="ECO:0000256" key="3">
    <source>
        <dbReference type="ARBA" id="ARBA00008212"/>
    </source>
</evidence>
<evidence type="ECO:0000256" key="5">
    <source>
        <dbReference type="ARBA" id="ARBA00022723"/>
    </source>
</evidence>
<dbReference type="GO" id="GO:0005634">
    <property type="term" value="C:nucleus"/>
    <property type="evidence" value="ECO:0007669"/>
    <property type="project" value="UniProtKB-SubCell"/>
</dbReference>
<evidence type="ECO:0000256" key="1">
    <source>
        <dbReference type="ARBA" id="ARBA00004123"/>
    </source>
</evidence>
<evidence type="ECO:0000256" key="9">
    <source>
        <dbReference type="ARBA" id="ARBA00023242"/>
    </source>
</evidence>
<name>A0A8J4PXZ0_9MYCE</name>